<feature type="transmembrane region" description="Helical" evidence="1">
    <location>
        <begin position="184"/>
        <end position="201"/>
    </location>
</feature>
<keyword evidence="4" id="KW-1185">Reference proteome</keyword>
<keyword evidence="1" id="KW-1133">Transmembrane helix</keyword>
<dbReference type="Pfam" id="PF20182">
    <property type="entry name" value="DUF6545"/>
    <property type="match status" value="1"/>
</dbReference>
<feature type="transmembrane region" description="Helical" evidence="1">
    <location>
        <begin position="141"/>
        <end position="163"/>
    </location>
</feature>
<keyword evidence="1" id="KW-0472">Membrane</keyword>
<dbReference type="Proteomes" id="UP001595824">
    <property type="component" value="Unassembled WGS sequence"/>
</dbReference>
<dbReference type="InterPro" id="IPR050039">
    <property type="entry name" value="MAB_1171c-like"/>
</dbReference>
<dbReference type="InterPro" id="IPR046675">
    <property type="entry name" value="DUF6545"/>
</dbReference>
<name>A0ABV8TSQ4_9ACTN</name>
<feature type="transmembrane region" description="Helical" evidence="1">
    <location>
        <begin position="108"/>
        <end position="129"/>
    </location>
</feature>
<reference evidence="4" key="1">
    <citation type="journal article" date="2019" name="Int. J. Syst. Evol. Microbiol.">
        <title>The Global Catalogue of Microorganisms (GCM) 10K type strain sequencing project: providing services to taxonomists for standard genome sequencing and annotation.</title>
        <authorList>
            <consortium name="The Broad Institute Genomics Platform"/>
            <consortium name="The Broad Institute Genome Sequencing Center for Infectious Disease"/>
            <person name="Wu L."/>
            <person name="Ma J."/>
        </authorList>
    </citation>
    <scope>NUCLEOTIDE SEQUENCE [LARGE SCALE GENOMIC DNA]</scope>
    <source>
        <strain evidence="4">PCU 347</strain>
    </source>
</reference>
<feature type="transmembrane region" description="Helical" evidence="1">
    <location>
        <begin position="221"/>
        <end position="242"/>
    </location>
</feature>
<keyword evidence="1" id="KW-0812">Transmembrane</keyword>
<proteinExistence type="predicted"/>
<evidence type="ECO:0000259" key="2">
    <source>
        <dbReference type="Pfam" id="PF20182"/>
    </source>
</evidence>
<gene>
    <name evidence="3" type="ORF">ACFPC0_38435</name>
</gene>
<feature type="transmembrane region" description="Helical" evidence="1">
    <location>
        <begin position="36"/>
        <end position="55"/>
    </location>
</feature>
<evidence type="ECO:0000256" key="1">
    <source>
        <dbReference type="SAM" id="Phobius"/>
    </source>
</evidence>
<dbReference type="EMBL" id="JBHSDP010000031">
    <property type="protein sequence ID" value="MFC4333546.1"/>
    <property type="molecule type" value="Genomic_DNA"/>
</dbReference>
<sequence>MADLAVYLAAAVLLVFAGHRLWTTRGDGADPAQRHVAGFAWCLGTALLFNARATLDAVSRLLPRHYADLLVTHELKTAALTFLVLVAHALTASDREPDAARRRRRRQLLLAGAVQAGSAVLFLLAAVTTDAGRDVLRADRGWALAAYNAVFACYGCCCLLVLVRALARHARRTTSGPLRAGLRMMMLAAASGALWTLWAFNDVASDLSRGEQGLGEDLVSAVLGAVTALLATGGATTSLWGGRLTAPLRWLRARRTYRALEPLWAELHSVLPEIALDGPVAVWRRGPRHAEFALYRRVIEIRDAHLALRPHQEPGLPEEVVRALARAAGPEDAFDRHAVVEAAVIAAALEHKRADRPHEAVPARGGAGGAPVPLPRTVEAEAAWLLEVTAAFTRSATVAGVRARARTRAARPVPSSE</sequence>
<comment type="caution">
    <text evidence="3">The sequence shown here is derived from an EMBL/GenBank/DDBJ whole genome shotgun (WGS) entry which is preliminary data.</text>
</comment>
<organism evidence="3 4">
    <name type="scientific">Streptomyces andamanensis</name>
    <dbReference type="NCBI Taxonomy" id="1565035"/>
    <lineage>
        <taxon>Bacteria</taxon>
        <taxon>Bacillati</taxon>
        <taxon>Actinomycetota</taxon>
        <taxon>Actinomycetes</taxon>
        <taxon>Kitasatosporales</taxon>
        <taxon>Streptomycetaceae</taxon>
        <taxon>Streptomyces</taxon>
    </lineage>
</organism>
<dbReference type="NCBIfam" id="NF042915">
    <property type="entry name" value="MAB_1171c_fam"/>
    <property type="match status" value="1"/>
</dbReference>
<protein>
    <submittedName>
        <fullName evidence="3">MAB_1171c family putative transporter</fullName>
    </submittedName>
</protein>
<feature type="domain" description="DUF6545" evidence="2">
    <location>
        <begin position="249"/>
        <end position="394"/>
    </location>
</feature>
<accession>A0ABV8TSQ4</accession>
<evidence type="ECO:0000313" key="4">
    <source>
        <dbReference type="Proteomes" id="UP001595824"/>
    </source>
</evidence>
<evidence type="ECO:0000313" key="3">
    <source>
        <dbReference type="EMBL" id="MFC4333546.1"/>
    </source>
</evidence>
<dbReference type="RefSeq" id="WP_381744851.1">
    <property type="nucleotide sequence ID" value="NZ_JBHSDP010000031.1"/>
</dbReference>